<evidence type="ECO:0000313" key="2">
    <source>
        <dbReference type="Proteomes" id="UP000196102"/>
    </source>
</evidence>
<dbReference type="InterPro" id="IPR045470">
    <property type="entry name" value="DUF6495"/>
</dbReference>
<protein>
    <recommendedName>
        <fullName evidence="3">Histidyl-tRNA synthetase</fullName>
    </recommendedName>
</protein>
<accession>A0A1Z8ALX8</accession>
<dbReference type="AlphaFoldDB" id="A0A1Z8ALX8"/>
<dbReference type="RefSeq" id="WP_303687598.1">
    <property type="nucleotide sequence ID" value="NZ_CAJXYO010000026.1"/>
</dbReference>
<evidence type="ECO:0000313" key="1">
    <source>
        <dbReference type="EMBL" id="OUS11352.1"/>
    </source>
</evidence>
<evidence type="ECO:0008006" key="3">
    <source>
        <dbReference type="Google" id="ProtNLM"/>
    </source>
</evidence>
<dbReference type="EMBL" id="MAAX01000178">
    <property type="protein sequence ID" value="OUS11352.1"/>
    <property type="molecule type" value="Genomic_DNA"/>
</dbReference>
<gene>
    <name evidence="1" type="ORF">A9Q93_11535</name>
</gene>
<dbReference type="Proteomes" id="UP000196102">
    <property type="component" value="Unassembled WGS sequence"/>
</dbReference>
<sequence length="164" mass="18998">MKYRRLTKEQLEEMHPEFINFLASQSITASEWDDIKKNKPQVAEEEIDVFSDLVWEGVLSKAEYLEHISPRTMNLFSLGENEMELISIIVGDELIDITTSDGYKWLQKNLLDDEVKIFTAKKSYSDNPNEDKFKLIESGAVITKGKLFNYFDDLMELGKETNGF</sequence>
<reference evidence="2" key="1">
    <citation type="journal article" date="2017" name="Proc. Natl. Acad. Sci. U.S.A.">
        <title>Simulation of Deepwater Horizon oil plume reveals substrate specialization within a complex community of hydrocarbon-degraders.</title>
        <authorList>
            <person name="Hu P."/>
            <person name="Dubinsky E.A."/>
            <person name="Probst A.J."/>
            <person name="Wang J."/>
            <person name="Sieber C.M.K."/>
            <person name="Tom L.M."/>
            <person name="Gardinali P."/>
            <person name="Banfield J.F."/>
            <person name="Atlas R.M."/>
            <person name="Andersen G.L."/>
        </authorList>
    </citation>
    <scope>NUCLEOTIDE SEQUENCE [LARGE SCALE GENOMIC DNA]</scope>
</reference>
<organism evidence="1 2">
    <name type="scientific">Nonlabens dokdonensis</name>
    <dbReference type="NCBI Taxonomy" id="328515"/>
    <lineage>
        <taxon>Bacteria</taxon>
        <taxon>Pseudomonadati</taxon>
        <taxon>Bacteroidota</taxon>
        <taxon>Flavobacteriia</taxon>
        <taxon>Flavobacteriales</taxon>
        <taxon>Flavobacteriaceae</taxon>
        <taxon>Nonlabens</taxon>
    </lineage>
</organism>
<proteinExistence type="predicted"/>
<comment type="caution">
    <text evidence="1">The sequence shown here is derived from an EMBL/GenBank/DDBJ whole genome shotgun (WGS) entry which is preliminary data.</text>
</comment>
<name>A0A1Z8ALX8_9FLAO</name>
<dbReference type="Pfam" id="PF20105">
    <property type="entry name" value="DUF6495"/>
    <property type="match status" value="1"/>
</dbReference>